<evidence type="ECO:0000313" key="3">
    <source>
        <dbReference type="EMBL" id="XBP69474.1"/>
    </source>
</evidence>
<name>A0AAU7LPB8_9BURK</name>
<gene>
    <name evidence="3" type="ORF">ABLV49_16510</name>
</gene>
<evidence type="ECO:0000259" key="2">
    <source>
        <dbReference type="Pfam" id="PF00156"/>
    </source>
</evidence>
<feature type="domain" description="Phosphoribosyltransferase" evidence="2">
    <location>
        <begin position="206"/>
        <end position="251"/>
    </location>
</feature>
<protein>
    <submittedName>
        <fullName evidence="3">Phosphoribosyltransferase family protein</fullName>
    </submittedName>
</protein>
<dbReference type="Pfam" id="PF00156">
    <property type="entry name" value="Pribosyltran"/>
    <property type="match status" value="1"/>
</dbReference>
<accession>A0AAU7LPB8</accession>
<dbReference type="SUPFAM" id="SSF53271">
    <property type="entry name" value="PRTase-like"/>
    <property type="match status" value="1"/>
</dbReference>
<comment type="similarity">
    <text evidence="1">Belongs to the ComF/GntX family.</text>
</comment>
<dbReference type="CDD" id="cd06223">
    <property type="entry name" value="PRTases_typeI"/>
    <property type="match status" value="1"/>
</dbReference>
<organism evidence="3">
    <name type="scientific">Polaromonas hydrogenivorans</name>
    <dbReference type="NCBI Taxonomy" id="335476"/>
    <lineage>
        <taxon>Bacteria</taxon>
        <taxon>Pseudomonadati</taxon>
        <taxon>Pseudomonadota</taxon>
        <taxon>Betaproteobacteria</taxon>
        <taxon>Burkholderiales</taxon>
        <taxon>Comamonadaceae</taxon>
        <taxon>Polaromonas</taxon>
    </lineage>
</organism>
<dbReference type="InterPro" id="IPR000836">
    <property type="entry name" value="PRTase_dom"/>
</dbReference>
<dbReference type="GO" id="GO:0016757">
    <property type="term" value="F:glycosyltransferase activity"/>
    <property type="evidence" value="ECO:0007669"/>
    <property type="project" value="UniProtKB-KW"/>
</dbReference>
<dbReference type="InterPro" id="IPR051910">
    <property type="entry name" value="ComF/GntX_DNA_util-trans"/>
</dbReference>
<keyword evidence="3" id="KW-0808">Transferase</keyword>
<sequence>MFSRLLTLPPLLSRLPGLASQCAVCHSWPAEQVCQPCLARFRPWEPRCFSCALPLPADLSMGLRGTGPRHCAECMRQRPPLDSTLAAVPYAYPWSALITRYKFGEQHGWAGFFASLLLKTPGVAQALDELDAQDWLIPLPLSAERLQTRGFNQAWELASALARQSRTRGQADARLLLRLKHTRPQSQLRREARLANVRGAFQVDPLRAPALDGRRVVLVDDVMTSGASLFAAAQALQGAGAAHITAVVLARTAPA</sequence>
<dbReference type="AlphaFoldDB" id="A0AAU7LPB8"/>
<evidence type="ECO:0000256" key="1">
    <source>
        <dbReference type="ARBA" id="ARBA00008007"/>
    </source>
</evidence>
<dbReference type="Gene3D" id="3.40.50.2020">
    <property type="match status" value="1"/>
</dbReference>
<keyword evidence="3" id="KW-0328">Glycosyltransferase</keyword>
<dbReference type="EMBL" id="CP157675">
    <property type="protein sequence ID" value="XBP69474.1"/>
    <property type="molecule type" value="Genomic_DNA"/>
</dbReference>
<proteinExistence type="inferred from homology"/>
<dbReference type="PANTHER" id="PTHR47505">
    <property type="entry name" value="DNA UTILIZATION PROTEIN YHGH"/>
    <property type="match status" value="1"/>
</dbReference>
<dbReference type="PANTHER" id="PTHR47505:SF1">
    <property type="entry name" value="DNA UTILIZATION PROTEIN YHGH"/>
    <property type="match status" value="1"/>
</dbReference>
<dbReference type="RefSeq" id="WP_349278111.1">
    <property type="nucleotide sequence ID" value="NZ_CBCSCU010000009.1"/>
</dbReference>
<dbReference type="InterPro" id="IPR029057">
    <property type="entry name" value="PRTase-like"/>
</dbReference>
<reference evidence="3" key="1">
    <citation type="submission" date="2024-05" db="EMBL/GenBank/DDBJ databases">
        <authorList>
            <person name="Bunk B."/>
            <person name="Swiderski J."/>
            <person name="Sproer C."/>
            <person name="Thiel V."/>
        </authorList>
    </citation>
    <scope>NUCLEOTIDE SEQUENCE</scope>
    <source>
        <strain evidence="3">DSM 17735</strain>
    </source>
</reference>